<dbReference type="Proteomes" id="UP000027222">
    <property type="component" value="Unassembled WGS sequence"/>
</dbReference>
<reference evidence="2" key="1">
    <citation type="journal article" date="2014" name="Proc. Natl. Acad. Sci. U.S.A.">
        <title>Extensive sampling of basidiomycete genomes demonstrates inadequacy of the white-rot/brown-rot paradigm for wood decay fungi.</title>
        <authorList>
            <person name="Riley R."/>
            <person name="Salamov A.A."/>
            <person name="Brown D.W."/>
            <person name="Nagy L.G."/>
            <person name="Floudas D."/>
            <person name="Held B.W."/>
            <person name="Levasseur A."/>
            <person name="Lombard V."/>
            <person name="Morin E."/>
            <person name="Otillar R."/>
            <person name="Lindquist E.A."/>
            <person name="Sun H."/>
            <person name="LaButti K.M."/>
            <person name="Schmutz J."/>
            <person name="Jabbour D."/>
            <person name="Luo H."/>
            <person name="Baker S.E."/>
            <person name="Pisabarro A.G."/>
            <person name="Walton J.D."/>
            <person name="Blanchette R.A."/>
            <person name="Henrissat B."/>
            <person name="Martin F."/>
            <person name="Cullen D."/>
            <person name="Hibbett D.S."/>
            <person name="Grigoriev I.V."/>
        </authorList>
    </citation>
    <scope>NUCLEOTIDE SEQUENCE [LARGE SCALE GENOMIC DNA]</scope>
    <source>
        <strain evidence="2">CBS 339.88</strain>
    </source>
</reference>
<protein>
    <recommendedName>
        <fullName evidence="3">F-box domain-containing protein</fullName>
    </recommendedName>
</protein>
<name>A0A067SHZ0_GALM3</name>
<sequence>MTQNQRRGSELPSQTNSPITMLHLDILREIFLSNADIFVETKALEITRRSSQVCHAWRTLILNSPTIWGRLLDLSALARSTERWKEEVLNRSGNSLLWVCGRASGCLTHSRLGTEFFYRILGAHWERIQHLSIIITDLPFDEQLWRPLLKPAPYLQSLLVVPLKLRREYLFSTANSSTPATPLFSNHAPMLRDFSTQGVAFSLTSPWLSHLRNLRLSLSFSVSEILDALHSIPSLMTLTISADKQRPLVSTSLSSVTLANLTSLNLNDIWLPNVTQFLTHIRPSDGCSLFCTSEFSSNVNEDLQALPQPLSGWFQNYLRNHHVTALHLDFGSAGFWIYDNTSHTDIDLVFRMVVTRPAMQPLPLDSYDFFPSSFSSCDFSTVTQLTMTIPHLPPSSFTAFTPLFSSFPSVTDLSADEQTIFAILSSPIFTENAEAAEPSPLFFPLLQTLRTHGLEERHPDSGASNDYVRPLLRFLRTRVAFGVPILTLDIGEISQWADLDMTSLEEMAGLLVMWYTNDEYFNYTCGSGKPESLLFTATGVDF</sequence>
<accession>A0A067SHZ0</accession>
<dbReference type="EMBL" id="KL142415">
    <property type="protein sequence ID" value="KDR67344.1"/>
    <property type="molecule type" value="Genomic_DNA"/>
</dbReference>
<evidence type="ECO:0008006" key="3">
    <source>
        <dbReference type="Google" id="ProtNLM"/>
    </source>
</evidence>
<dbReference type="HOGENOM" id="CLU_030662_0_0_1"/>
<evidence type="ECO:0000313" key="2">
    <source>
        <dbReference type="Proteomes" id="UP000027222"/>
    </source>
</evidence>
<keyword evidence="2" id="KW-1185">Reference proteome</keyword>
<organism evidence="1 2">
    <name type="scientific">Galerina marginata (strain CBS 339.88)</name>
    <dbReference type="NCBI Taxonomy" id="685588"/>
    <lineage>
        <taxon>Eukaryota</taxon>
        <taxon>Fungi</taxon>
        <taxon>Dikarya</taxon>
        <taxon>Basidiomycota</taxon>
        <taxon>Agaricomycotina</taxon>
        <taxon>Agaricomycetes</taxon>
        <taxon>Agaricomycetidae</taxon>
        <taxon>Agaricales</taxon>
        <taxon>Agaricineae</taxon>
        <taxon>Strophariaceae</taxon>
        <taxon>Galerina</taxon>
    </lineage>
</organism>
<dbReference type="AlphaFoldDB" id="A0A067SHZ0"/>
<dbReference type="OrthoDB" id="3066903at2759"/>
<gene>
    <name evidence="1" type="ORF">GALMADRAFT_258308</name>
</gene>
<evidence type="ECO:0000313" key="1">
    <source>
        <dbReference type="EMBL" id="KDR67344.1"/>
    </source>
</evidence>
<proteinExistence type="predicted"/>